<evidence type="ECO:0000256" key="1">
    <source>
        <dbReference type="SAM" id="MobiDB-lite"/>
    </source>
</evidence>
<sequence>TTPTDPPPADILSGSSHASSSGSDKPRNANREGQAEGGAEKEAEHDGEGEEGEGDEDGSGKALSILHPDKVAYFGTLLPTFLALGTRSHEKKLFWEAFPSSFFDKFPIEEYPAPVMGQKAQRADML</sequence>
<gene>
    <name evidence="2" type="ORF">V5O48_019709</name>
</gene>
<name>A0ABR3EHN1_9AGAR</name>
<feature type="compositionally biased region" description="Basic and acidic residues" evidence="1">
    <location>
        <begin position="24"/>
        <end position="46"/>
    </location>
</feature>
<reference evidence="2 3" key="1">
    <citation type="submission" date="2024-02" db="EMBL/GenBank/DDBJ databases">
        <title>A draft genome for the cacao thread blight pathogen Marasmius crinis-equi.</title>
        <authorList>
            <person name="Cohen S.P."/>
            <person name="Baruah I.K."/>
            <person name="Amoako-Attah I."/>
            <person name="Bukari Y."/>
            <person name="Meinhardt L.W."/>
            <person name="Bailey B.A."/>
        </authorList>
    </citation>
    <scope>NUCLEOTIDE SEQUENCE [LARGE SCALE GENOMIC DNA]</scope>
    <source>
        <strain evidence="2 3">GH-76</strain>
    </source>
</reference>
<keyword evidence="3" id="KW-1185">Reference proteome</keyword>
<dbReference type="Proteomes" id="UP001465976">
    <property type="component" value="Unassembled WGS sequence"/>
</dbReference>
<proteinExistence type="predicted"/>
<dbReference type="EMBL" id="JBAHYK010006015">
    <property type="protein sequence ID" value="KAL0562378.1"/>
    <property type="molecule type" value="Genomic_DNA"/>
</dbReference>
<comment type="caution">
    <text evidence="2">The sequence shown here is derived from an EMBL/GenBank/DDBJ whole genome shotgun (WGS) entry which is preliminary data.</text>
</comment>
<feature type="compositionally biased region" description="Low complexity" evidence="1">
    <location>
        <begin position="13"/>
        <end position="23"/>
    </location>
</feature>
<feature type="non-terminal residue" evidence="2">
    <location>
        <position position="126"/>
    </location>
</feature>
<feature type="region of interest" description="Disordered" evidence="1">
    <location>
        <begin position="1"/>
        <end position="63"/>
    </location>
</feature>
<feature type="non-terminal residue" evidence="2">
    <location>
        <position position="1"/>
    </location>
</feature>
<organism evidence="2 3">
    <name type="scientific">Marasmius crinis-equi</name>
    <dbReference type="NCBI Taxonomy" id="585013"/>
    <lineage>
        <taxon>Eukaryota</taxon>
        <taxon>Fungi</taxon>
        <taxon>Dikarya</taxon>
        <taxon>Basidiomycota</taxon>
        <taxon>Agaricomycotina</taxon>
        <taxon>Agaricomycetes</taxon>
        <taxon>Agaricomycetidae</taxon>
        <taxon>Agaricales</taxon>
        <taxon>Marasmiineae</taxon>
        <taxon>Marasmiaceae</taxon>
        <taxon>Marasmius</taxon>
    </lineage>
</organism>
<evidence type="ECO:0000313" key="3">
    <source>
        <dbReference type="Proteomes" id="UP001465976"/>
    </source>
</evidence>
<evidence type="ECO:0000313" key="2">
    <source>
        <dbReference type="EMBL" id="KAL0562378.1"/>
    </source>
</evidence>
<protein>
    <submittedName>
        <fullName evidence="2">Uncharacterized protein</fullName>
    </submittedName>
</protein>
<feature type="compositionally biased region" description="Acidic residues" evidence="1">
    <location>
        <begin position="47"/>
        <end position="57"/>
    </location>
</feature>
<accession>A0ABR3EHN1</accession>